<evidence type="ECO:0000256" key="5">
    <source>
        <dbReference type="ARBA" id="ARBA00022741"/>
    </source>
</evidence>
<evidence type="ECO:0000256" key="3">
    <source>
        <dbReference type="ARBA" id="ARBA00022679"/>
    </source>
</evidence>
<reference evidence="12 13" key="1">
    <citation type="submission" date="2017-12" db="EMBL/GenBank/DDBJ databases">
        <title>Sequencing, de novo assembly and annotation of complete genome of a new Thraustochytrid species, strain FCC1311.</title>
        <authorList>
            <person name="Sedici K."/>
            <person name="Godart F."/>
            <person name="Aiese Cigliano R."/>
            <person name="Sanseverino W."/>
            <person name="Barakat M."/>
            <person name="Ortet P."/>
            <person name="Marechal E."/>
            <person name="Cagnac O."/>
            <person name="Amato A."/>
        </authorList>
    </citation>
    <scope>NUCLEOTIDE SEQUENCE [LARGE SCALE GENOMIC DNA]</scope>
</reference>
<evidence type="ECO:0000313" key="12">
    <source>
        <dbReference type="EMBL" id="GBG34317.1"/>
    </source>
</evidence>
<dbReference type="Pfam" id="PF13676">
    <property type="entry name" value="TIR_2"/>
    <property type="match status" value="1"/>
</dbReference>
<evidence type="ECO:0000256" key="8">
    <source>
        <dbReference type="ARBA" id="ARBA00047899"/>
    </source>
</evidence>
<dbReference type="Gene3D" id="1.10.10.10">
    <property type="entry name" value="Winged helix-like DNA-binding domain superfamily/Winged helix DNA-binding domain"/>
    <property type="match status" value="1"/>
</dbReference>
<dbReference type="SUPFAM" id="SSF52540">
    <property type="entry name" value="P-loop containing nucleoside triphosphate hydrolases"/>
    <property type="match status" value="1"/>
</dbReference>
<dbReference type="Pfam" id="PF13516">
    <property type="entry name" value="LRR_6"/>
    <property type="match status" value="4"/>
</dbReference>
<gene>
    <name evidence="12" type="ORF">FCC1311_105402</name>
</gene>
<evidence type="ECO:0000313" key="13">
    <source>
        <dbReference type="Proteomes" id="UP000241890"/>
    </source>
</evidence>
<sequence length="1027" mass="115246">MSSRKEQAIANAIKAMAESEEELRLESNGIGDCGALALAQALNENTSLQTLYIHRNKIGPNGVFALADALMKTSSLQTLALDNNGIGDMGISSLANALAENASLRTLSLYGNRIGDAGANALAAALESNDILQELRYVEATSNNPLRMRHSNMINSLDREYISADILARIESRVKLVKNELDDLKVVALEALKANEKVRWGRAKLMVVGKGAAGKTSTIRTLLNQPFNPDHDSTIGVDLRLMRTRDWRERRTITDADLGEQFAKFKYRQQSNVQRVSNRMPAGMTQLPSSHESSALRRAPMLFDEEEVVKAVSTPLRLQVKNQTAKTDEEVSFTIWDYGGQEVFYALHHLFLTQYGVYVLVFDMREVLGKEHFQDILEKDDLEKLASQEQALETLRFWIDSIHLHAPNAHIALVGTYLDQVPNTAEHEAIEEVLEDRVLSARGVMSAVVLNNEAELNFFPIDNTDRSNLDERVSRLREALTETVASKDFVTDKVPLRWSFCLEQLLSQNEDYLSLEAVQKIAENECYVPKEDVDKMLKYMHELGVLVHLTTGQNDVLRKYVVIRPQWLLKNLSRVICDPKMNHMKKHKKKLLHREKLPRNLRDPLNDWSNRGVASRELLEWLWQGQPIDYLTALMDSMLLACPSPWIGDYEKLDKEGALLVPSLLQPVEEAVKKKVLEHSRREFALAYIEFTVLPKGVFQRFIASLIQSFPALVGVREPGVFSDFASLVFDNVGMILETSGNRVMLYFAKTGHGCLANHVKILKNSLESINLSFMKGNLGPRLFISSNGTGTKDACASVDALVNATGGEVSSLQQGLRLPLASFAPFVESRTMAMRLQNTVTSRPSTKPFQVFMSHAWGKGNAAHEKVMAVADALKARGITYWLDEYDMGSETLISMANGIDQSRVFLVFVTRTYMEKVNKERTELDNCRNEFLYALQRVKPANMIPCVMDSTMMDMSKWEGRFGISWSGAPMYVPMLSAGRSKAEMDKLEKVIRRVLCSQEEATQSQEVATATPAGLSSVEEPNRK</sequence>
<keyword evidence="2" id="KW-0723">Serine/threonine-protein kinase</keyword>
<dbReference type="InterPro" id="IPR020859">
    <property type="entry name" value="ROC"/>
</dbReference>
<feature type="region of interest" description="Disordered" evidence="10">
    <location>
        <begin position="1004"/>
        <end position="1027"/>
    </location>
</feature>
<evidence type="ECO:0000256" key="1">
    <source>
        <dbReference type="ARBA" id="ARBA00012513"/>
    </source>
</evidence>
<dbReference type="Gene3D" id="3.30.70.1390">
    <property type="entry name" value="ROC domain from the Parkinson's disease-associated leucine-rich repeat kinase 2"/>
    <property type="match status" value="1"/>
</dbReference>
<evidence type="ECO:0000259" key="11">
    <source>
        <dbReference type="PROSITE" id="PS51424"/>
    </source>
</evidence>
<organism evidence="12 13">
    <name type="scientific">Hondaea fermentalgiana</name>
    <dbReference type="NCBI Taxonomy" id="2315210"/>
    <lineage>
        <taxon>Eukaryota</taxon>
        <taxon>Sar</taxon>
        <taxon>Stramenopiles</taxon>
        <taxon>Bigyra</taxon>
        <taxon>Labyrinthulomycetes</taxon>
        <taxon>Thraustochytrida</taxon>
        <taxon>Thraustochytriidae</taxon>
        <taxon>Hondaea</taxon>
    </lineage>
</organism>
<dbReference type="Gene3D" id="3.40.50.300">
    <property type="entry name" value="P-loop containing nucleotide triphosphate hydrolases"/>
    <property type="match status" value="2"/>
</dbReference>
<evidence type="ECO:0000256" key="6">
    <source>
        <dbReference type="ARBA" id="ARBA00022777"/>
    </source>
</evidence>
<comment type="catalytic activity">
    <reaction evidence="8">
        <text>L-threonyl-[protein] + ATP = O-phospho-L-threonyl-[protein] + ADP + H(+)</text>
        <dbReference type="Rhea" id="RHEA:46608"/>
        <dbReference type="Rhea" id="RHEA-COMP:11060"/>
        <dbReference type="Rhea" id="RHEA-COMP:11605"/>
        <dbReference type="ChEBI" id="CHEBI:15378"/>
        <dbReference type="ChEBI" id="CHEBI:30013"/>
        <dbReference type="ChEBI" id="CHEBI:30616"/>
        <dbReference type="ChEBI" id="CHEBI:61977"/>
        <dbReference type="ChEBI" id="CHEBI:456216"/>
        <dbReference type="EC" id="2.7.11.1"/>
    </reaction>
</comment>
<accession>A0A2R5GTW4</accession>
<dbReference type="PROSITE" id="PS51424">
    <property type="entry name" value="ROC"/>
    <property type="match status" value="1"/>
</dbReference>
<dbReference type="GO" id="GO:0004674">
    <property type="term" value="F:protein serine/threonine kinase activity"/>
    <property type="evidence" value="ECO:0007669"/>
    <property type="project" value="UniProtKB-KW"/>
</dbReference>
<dbReference type="PANTHER" id="PTHR47679:SF2">
    <property type="entry name" value="C-TERMINAL OF ROC (COR) DOMAIN-CONTAINING PROTEIN"/>
    <property type="match status" value="1"/>
</dbReference>
<dbReference type="InterPro" id="IPR027417">
    <property type="entry name" value="P-loop_NTPase"/>
</dbReference>
<protein>
    <recommendedName>
        <fullName evidence="1">non-specific serine/threonine protein kinase</fullName>
        <ecNumber evidence="1">2.7.11.1</ecNumber>
    </recommendedName>
</protein>
<dbReference type="InterPro" id="IPR001611">
    <property type="entry name" value="Leu-rich_rpt"/>
</dbReference>
<dbReference type="Gene3D" id="3.80.10.10">
    <property type="entry name" value="Ribonuclease Inhibitor"/>
    <property type="match status" value="1"/>
</dbReference>
<evidence type="ECO:0000256" key="2">
    <source>
        <dbReference type="ARBA" id="ARBA00022527"/>
    </source>
</evidence>
<evidence type="ECO:0000256" key="10">
    <source>
        <dbReference type="SAM" id="MobiDB-lite"/>
    </source>
</evidence>
<dbReference type="Pfam" id="PF08477">
    <property type="entry name" value="Roc"/>
    <property type="match status" value="1"/>
</dbReference>
<dbReference type="EMBL" id="BEYU01000186">
    <property type="protein sequence ID" value="GBG34317.1"/>
    <property type="molecule type" value="Genomic_DNA"/>
</dbReference>
<proteinExistence type="predicted"/>
<keyword evidence="7" id="KW-0067">ATP-binding</keyword>
<keyword evidence="13" id="KW-1185">Reference proteome</keyword>
<dbReference type="PANTHER" id="PTHR47679">
    <property type="entry name" value="PROTEIN TORNADO 1"/>
    <property type="match status" value="1"/>
</dbReference>
<evidence type="ECO:0000256" key="7">
    <source>
        <dbReference type="ARBA" id="ARBA00022840"/>
    </source>
</evidence>
<feature type="domain" description="Roc" evidence="11">
    <location>
        <begin position="196"/>
        <end position="483"/>
    </location>
</feature>
<dbReference type="Gene3D" id="3.40.50.10140">
    <property type="entry name" value="Toll/interleukin-1 receptor homology (TIR) domain"/>
    <property type="match status" value="1"/>
</dbReference>
<dbReference type="InterPro" id="IPR035897">
    <property type="entry name" value="Toll_tir_struct_dom_sf"/>
</dbReference>
<keyword evidence="3" id="KW-0808">Transferase</keyword>
<dbReference type="InterPro" id="IPR032675">
    <property type="entry name" value="LRR_dom_sf"/>
</dbReference>
<dbReference type="InterPro" id="IPR036388">
    <property type="entry name" value="WH-like_DNA-bd_sf"/>
</dbReference>
<keyword evidence="6 12" id="KW-0418">Kinase</keyword>
<dbReference type="InterPro" id="IPR000157">
    <property type="entry name" value="TIR_dom"/>
</dbReference>
<dbReference type="InParanoid" id="A0A2R5GTW4"/>
<dbReference type="InterPro" id="IPR032171">
    <property type="entry name" value="COR-A"/>
</dbReference>
<dbReference type="GO" id="GO:0007165">
    <property type="term" value="P:signal transduction"/>
    <property type="evidence" value="ECO:0007669"/>
    <property type="project" value="InterPro"/>
</dbReference>
<comment type="caution">
    <text evidence="12">The sequence shown here is derived from an EMBL/GenBank/DDBJ whole genome shotgun (WGS) entry which is preliminary data.</text>
</comment>
<dbReference type="SUPFAM" id="SSF52200">
    <property type="entry name" value="Toll/Interleukin receptor TIR domain"/>
    <property type="match status" value="1"/>
</dbReference>
<dbReference type="Pfam" id="PF16095">
    <property type="entry name" value="COR-A"/>
    <property type="match status" value="1"/>
</dbReference>
<keyword evidence="5" id="KW-0547">Nucleotide-binding</keyword>
<dbReference type="EC" id="2.7.11.1" evidence="1"/>
<dbReference type="OrthoDB" id="205015at2759"/>
<comment type="catalytic activity">
    <reaction evidence="9">
        <text>L-seryl-[protein] + ATP = O-phospho-L-seryl-[protein] + ADP + H(+)</text>
        <dbReference type="Rhea" id="RHEA:17989"/>
        <dbReference type="Rhea" id="RHEA-COMP:9863"/>
        <dbReference type="Rhea" id="RHEA-COMP:11604"/>
        <dbReference type="ChEBI" id="CHEBI:15378"/>
        <dbReference type="ChEBI" id="CHEBI:29999"/>
        <dbReference type="ChEBI" id="CHEBI:30616"/>
        <dbReference type="ChEBI" id="CHEBI:83421"/>
        <dbReference type="ChEBI" id="CHEBI:456216"/>
        <dbReference type="EC" id="2.7.11.1"/>
    </reaction>
</comment>
<evidence type="ECO:0000256" key="4">
    <source>
        <dbReference type="ARBA" id="ARBA00022737"/>
    </source>
</evidence>
<evidence type="ECO:0000256" key="9">
    <source>
        <dbReference type="ARBA" id="ARBA00048679"/>
    </source>
</evidence>
<keyword evidence="4" id="KW-0677">Repeat</keyword>
<dbReference type="SMART" id="SM00368">
    <property type="entry name" value="LRR_RI"/>
    <property type="match status" value="4"/>
</dbReference>
<name>A0A2R5GTW4_9STRA</name>
<dbReference type="AlphaFoldDB" id="A0A2R5GTW4"/>
<dbReference type="Proteomes" id="UP000241890">
    <property type="component" value="Unassembled WGS sequence"/>
</dbReference>
<dbReference type="GO" id="GO:0005524">
    <property type="term" value="F:ATP binding"/>
    <property type="evidence" value="ECO:0007669"/>
    <property type="project" value="UniProtKB-KW"/>
</dbReference>
<dbReference type="SUPFAM" id="SSF52047">
    <property type="entry name" value="RNI-like"/>
    <property type="match status" value="1"/>
</dbReference>